<dbReference type="InterPro" id="IPR015943">
    <property type="entry name" value="WD40/YVTN_repeat-like_dom_sf"/>
</dbReference>
<evidence type="ECO:0000313" key="5">
    <source>
        <dbReference type="EMBL" id="MEJ8277672.1"/>
    </source>
</evidence>
<dbReference type="PROSITE" id="PS50082">
    <property type="entry name" value="WD_REPEATS_2"/>
    <property type="match status" value="1"/>
</dbReference>
<evidence type="ECO:0000256" key="4">
    <source>
        <dbReference type="SAM" id="MobiDB-lite"/>
    </source>
</evidence>
<dbReference type="SUPFAM" id="SSF50998">
    <property type="entry name" value="Quinoprotein alcohol dehydrogenase-like"/>
    <property type="match status" value="1"/>
</dbReference>
<name>A0ABU8T163_9PSEU</name>
<evidence type="ECO:0000256" key="1">
    <source>
        <dbReference type="ARBA" id="ARBA00022574"/>
    </source>
</evidence>
<feature type="region of interest" description="Disordered" evidence="4">
    <location>
        <begin position="299"/>
        <end position="326"/>
    </location>
</feature>
<feature type="repeat" description="WD" evidence="3">
    <location>
        <begin position="258"/>
        <end position="293"/>
    </location>
</feature>
<dbReference type="EMBL" id="JBBJUP010000001">
    <property type="protein sequence ID" value="MEJ8277672.1"/>
    <property type="molecule type" value="Genomic_DNA"/>
</dbReference>
<dbReference type="PANTHER" id="PTHR19848:SF8">
    <property type="entry name" value="F-BOX AND WD REPEAT DOMAIN CONTAINING 7"/>
    <property type="match status" value="1"/>
</dbReference>
<dbReference type="InterPro" id="IPR011047">
    <property type="entry name" value="Quinoprotein_ADH-like_sf"/>
</dbReference>
<dbReference type="Gene3D" id="2.130.10.10">
    <property type="entry name" value="YVTN repeat-like/Quinoprotein amine dehydrogenase"/>
    <property type="match status" value="2"/>
</dbReference>
<evidence type="ECO:0000313" key="6">
    <source>
        <dbReference type="Proteomes" id="UP001364211"/>
    </source>
</evidence>
<gene>
    <name evidence="5" type="ORF">WJX68_01905</name>
</gene>
<dbReference type="PANTHER" id="PTHR19848">
    <property type="entry name" value="WD40 REPEAT PROTEIN"/>
    <property type="match status" value="1"/>
</dbReference>
<feature type="compositionally biased region" description="Low complexity" evidence="4">
    <location>
        <begin position="311"/>
        <end position="325"/>
    </location>
</feature>
<evidence type="ECO:0000256" key="3">
    <source>
        <dbReference type="PROSITE-ProRule" id="PRU00221"/>
    </source>
</evidence>
<dbReference type="Proteomes" id="UP001364211">
    <property type="component" value="Unassembled WGS sequence"/>
</dbReference>
<protein>
    <recommendedName>
        <fullName evidence="7">WD40 repeat domain-containing protein</fullName>
    </recommendedName>
</protein>
<keyword evidence="1 3" id="KW-0853">WD repeat</keyword>
<evidence type="ECO:0000256" key="2">
    <source>
        <dbReference type="ARBA" id="ARBA00022737"/>
    </source>
</evidence>
<reference evidence="5 6" key="1">
    <citation type="submission" date="2024-03" db="EMBL/GenBank/DDBJ databases">
        <title>Draft genome sequence of Pseudonocardia sp. DW16-2.</title>
        <authorList>
            <person name="Duangmal K."/>
        </authorList>
    </citation>
    <scope>NUCLEOTIDE SEQUENCE [LARGE SCALE GENOMIC DNA]</scope>
    <source>
        <strain evidence="5 6">DW16-2</strain>
    </source>
</reference>
<accession>A0ABU8T163</accession>
<dbReference type="RefSeq" id="WP_340285767.1">
    <property type="nucleotide sequence ID" value="NZ_JBBJUP010000001.1"/>
</dbReference>
<dbReference type="Pfam" id="PF00400">
    <property type="entry name" value="WD40"/>
    <property type="match status" value="2"/>
</dbReference>
<dbReference type="PROSITE" id="PS50294">
    <property type="entry name" value="WD_REPEATS_REGION"/>
    <property type="match status" value="1"/>
</dbReference>
<sequence>MSAILRRAGLRPLWRSAAGEPVVALAALPGGGIAAGGSEGELRVLGADGTPRWADRLDDALLTVSASPDGRRVGAHGMASRRLWDDDGARVASADCGWSATAAWDDRSGALAVGDGRHVRLLDRDGVVRWSSPRLSSTVTAVVWPRGRLRVAAAAYRGVTILEPSTDRVTATLAAPGSISGLAASPSGRWVVGGSQDATLHGWKVDDGSDFRMSGFPTTVSLPTFAGTGRWLACCSGDVVTCWDFSGAGPTGREAAVLNGHGAPVTGLAWAPGDRHLLVSGDEAGTVLLWRLDATVRPGARPQPVGGLRGAAGDPGDPGDAADPGEAVTALTVSGTRTAPVVHVGRRCGRVDTLAPA</sequence>
<organism evidence="5 6">
    <name type="scientific">Pseudonocardia spirodelae</name>
    <dbReference type="NCBI Taxonomy" id="3133431"/>
    <lineage>
        <taxon>Bacteria</taxon>
        <taxon>Bacillati</taxon>
        <taxon>Actinomycetota</taxon>
        <taxon>Actinomycetes</taxon>
        <taxon>Pseudonocardiales</taxon>
        <taxon>Pseudonocardiaceae</taxon>
        <taxon>Pseudonocardia</taxon>
    </lineage>
</organism>
<keyword evidence="6" id="KW-1185">Reference proteome</keyword>
<keyword evidence="2" id="KW-0677">Repeat</keyword>
<evidence type="ECO:0008006" key="7">
    <source>
        <dbReference type="Google" id="ProtNLM"/>
    </source>
</evidence>
<comment type="caution">
    <text evidence="5">The sequence shown here is derived from an EMBL/GenBank/DDBJ whole genome shotgun (WGS) entry which is preliminary data.</text>
</comment>
<dbReference type="SMART" id="SM00320">
    <property type="entry name" value="WD40"/>
    <property type="match status" value="3"/>
</dbReference>
<dbReference type="InterPro" id="IPR001680">
    <property type="entry name" value="WD40_rpt"/>
</dbReference>
<proteinExistence type="predicted"/>